<accession>A0A0G0IQM8</accession>
<feature type="signal peptide" evidence="1">
    <location>
        <begin position="1"/>
        <end position="18"/>
    </location>
</feature>
<evidence type="ECO:0000256" key="1">
    <source>
        <dbReference type="SAM" id="SignalP"/>
    </source>
</evidence>
<feature type="chain" id="PRO_5002532711" evidence="1">
    <location>
        <begin position="19"/>
        <end position="328"/>
    </location>
</feature>
<comment type="caution">
    <text evidence="2">The sequence shown here is derived from an EMBL/GenBank/DDBJ whole genome shotgun (WGS) entry which is preliminary data.</text>
</comment>
<name>A0A0G0IQM8_9BACT</name>
<dbReference type="AlphaFoldDB" id="A0A0G0IQM8"/>
<keyword evidence="1" id="KW-0732">Signal</keyword>
<dbReference type="EMBL" id="LBSM01000006">
    <property type="protein sequence ID" value="KKQ18326.1"/>
    <property type="molecule type" value="Genomic_DNA"/>
</dbReference>
<organism evidence="2 3">
    <name type="scientific">Berkelbacteria bacterium GW2011_GWA1_36_9</name>
    <dbReference type="NCBI Taxonomy" id="1618331"/>
    <lineage>
        <taxon>Bacteria</taxon>
        <taxon>Candidatus Berkelbacteria</taxon>
    </lineage>
</organism>
<evidence type="ECO:0000313" key="3">
    <source>
        <dbReference type="Proteomes" id="UP000034508"/>
    </source>
</evidence>
<dbReference type="Proteomes" id="UP000034508">
    <property type="component" value="Unassembled WGS sequence"/>
</dbReference>
<protein>
    <submittedName>
        <fullName evidence="2">Uncharacterized protein</fullName>
    </submittedName>
</protein>
<gene>
    <name evidence="2" type="ORF">US31_C0006G0057</name>
</gene>
<evidence type="ECO:0000313" key="2">
    <source>
        <dbReference type="EMBL" id="KKQ18326.1"/>
    </source>
</evidence>
<dbReference type="SUPFAM" id="SSF56935">
    <property type="entry name" value="Porins"/>
    <property type="match status" value="1"/>
</dbReference>
<sequence>MRKYWLVLMIIMSGPVLSQDFGPEVPVLGKTIFGINGMAVLEVALPSEVSYNPAAVELALEVFKEKQYVEMDYGVLDFRSGPLVRNNWQVFLLQLPRGSLRVARYGIASNNREIAYLGPGPKVEFGGQTIELSYSRKISSKLFLGLVLIPSEEIETNISFEGTELVKAKAKSNWHGRLGALYLLSPKLSLATVYTYDKISAKTQLLPSLTGESMPVDTSANYREKLWTTGASWQPAEGTVLFWTWQKGKISGPNVSEIIDLQAFGAQQFLSRHLCLRIENNDKVWGYGLTYLSKGWVLGASCSKNTYRRTEEYLGRADVTYLWVGKSW</sequence>
<reference evidence="2 3" key="1">
    <citation type="journal article" date="2015" name="Nature">
        <title>rRNA introns, odd ribosomes, and small enigmatic genomes across a large radiation of phyla.</title>
        <authorList>
            <person name="Brown C.T."/>
            <person name="Hug L.A."/>
            <person name="Thomas B.C."/>
            <person name="Sharon I."/>
            <person name="Castelle C.J."/>
            <person name="Singh A."/>
            <person name="Wilkins M.J."/>
            <person name="Williams K.H."/>
            <person name="Banfield J.F."/>
        </authorList>
    </citation>
    <scope>NUCLEOTIDE SEQUENCE [LARGE SCALE GENOMIC DNA]</scope>
</reference>
<proteinExistence type="predicted"/>